<protein>
    <recommendedName>
        <fullName evidence="5">Short-chain dehydrogenase</fullName>
    </recommendedName>
</protein>
<dbReference type="SUPFAM" id="SSF51735">
    <property type="entry name" value="NAD(P)-binding Rossmann-fold domains"/>
    <property type="match status" value="1"/>
</dbReference>
<dbReference type="InterPro" id="IPR036291">
    <property type="entry name" value="NAD(P)-bd_dom_sf"/>
</dbReference>
<dbReference type="EMBL" id="JAWHQM010000002">
    <property type="protein sequence ID" value="KAK5625176.1"/>
    <property type="molecule type" value="Genomic_DNA"/>
</dbReference>
<dbReference type="PANTHER" id="PTHR24320:SF272">
    <property type="entry name" value="NAD(P)-BINDING ROSSMANN-FOLD SUPERFAMILY PROTEIN"/>
    <property type="match status" value="1"/>
</dbReference>
<dbReference type="PANTHER" id="PTHR24320">
    <property type="entry name" value="RETINOL DEHYDROGENASE"/>
    <property type="match status" value="1"/>
</dbReference>
<dbReference type="GO" id="GO:0016491">
    <property type="term" value="F:oxidoreductase activity"/>
    <property type="evidence" value="ECO:0007669"/>
    <property type="project" value="UniProtKB-KW"/>
</dbReference>
<comment type="caution">
    <text evidence="3">The sequence shown here is derived from an EMBL/GenBank/DDBJ whole genome shotgun (WGS) entry which is preliminary data.</text>
</comment>
<evidence type="ECO:0000313" key="3">
    <source>
        <dbReference type="EMBL" id="KAK5625176.1"/>
    </source>
</evidence>
<dbReference type="Proteomes" id="UP001305414">
    <property type="component" value="Unassembled WGS sequence"/>
</dbReference>
<keyword evidence="4" id="KW-1185">Reference proteome</keyword>
<evidence type="ECO:0000256" key="1">
    <source>
        <dbReference type="ARBA" id="ARBA00006484"/>
    </source>
</evidence>
<keyword evidence="2" id="KW-0560">Oxidoreductase</keyword>
<gene>
    <name evidence="3" type="ORF">RRF57_000892</name>
</gene>
<evidence type="ECO:0000313" key="4">
    <source>
        <dbReference type="Proteomes" id="UP001305414"/>
    </source>
</evidence>
<comment type="similarity">
    <text evidence="1">Belongs to the short-chain dehydrogenases/reductases (SDR) family.</text>
</comment>
<name>A0AAN7Z5V0_9PEZI</name>
<dbReference type="AlphaFoldDB" id="A0AAN7Z5V0"/>
<evidence type="ECO:0008006" key="5">
    <source>
        <dbReference type="Google" id="ProtNLM"/>
    </source>
</evidence>
<dbReference type="PRINTS" id="PR00081">
    <property type="entry name" value="GDHRDH"/>
</dbReference>
<organism evidence="3 4">
    <name type="scientific">Xylaria bambusicola</name>
    <dbReference type="NCBI Taxonomy" id="326684"/>
    <lineage>
        <taxon>Eukaryota</taxon>
        <taxon>Fungi</taxon>
        <taxon>Dikarya</taxon>
        <taxon>Ascomycota</taxon>
        <taxon>Pezizomycotina</taxon>
        <taxon>Sordariomycetes</taxon>
        <taxon>Xylariomycetidae</taxon>
        <taxon>Xylariales</taxon>
        <taxon>Xylariaceae</taxon>
        <taxon>Xylaria</taxon>
    </lineage>
</organism>
<evidence type="ECO:0000256" key="2">
    <source>
        <dbReference type="ARBA" id="ARBA00023002"/>
    </source>
</evidence>
<accession>A0AAN7Z5V0</accession>
<dbReference type="Pfam" id="PF00106">
    <property type="entry name" value="adh_short"/>
    <property type="match status" value="1"/>
</dbReference>
<proteinExistence type="inferred from homology"/>
<reference evidence="3 4" key="1">
    <citation type="submission" date="2023-10" db="EMBL/GenBank/DDBJ databases">
        <title>Draft genome sequence of Xylaria bambusicola isolate GMP-LS, the root and basal stem rot pathogen of sugarcane in Indonesia.</title>
        <authorList>
            <person name="Selvaraj P."/>
            <person name="Muralishankar V."/>
            <person name="Muruganantham S."/>
            <person name="Sp S."/>
            <person name="Haryani S."/>
            <person name="Lau K.J.X."/>
            <person name="Naqvi N.I."/>
        </authorList>
    </citation>
    <scope>NUCLEOTIDE SEQUENCE [LARGE SCALE GENOMIC DNA]</scope>
    <source>
        <strain evidence="3">GMP-LS</strain>
    </source>
</reference>
<dbReference type="Gene3D" id="3.40.50.720">
    <property type="entry name" value="NAD(P)-binding Rossmann-like Domain"/>
    <property type="match status" value="1"/>
</dbReference>
<dbReference type="InterPro" id="IPR002347">
    <property type="entry name" value="SDR_fam"/>
</dbReference>
<sequence>MARIAPYAEQHKLENLKGPGDARPTAVQIIEDQGLVEDPAWTGRVVLITGCSPGGLGPETARAIRLTGADIYITSRELSKGKQVVDDLLADGKPGKVEAIQMDMSSLESVRAAAKDFLQKSGNRLNILINNAGVMACPQGKTKDGFETQFGINHLAHFLLFNLLKDALLASATPSFNSRVISVASGAHRNGKINFEDLNFEHTEYIPIVAYRQSKLANVLFANELDRRYKEQNLRGLSIHPGGILTPLVRHLPSTDYIHADKAMSATLKNPSQGAATTVWAAVAKEWEGKGGVYLDECAEGWLTPDDAPYYHGGYAPHAFDPPTEKKLWEVSLKLVGLSE</sequence>